<evidence type="ECO:0000256" key="7">
    <source>
        <dbReference type="SAM" id="Phobius"/>
    </source>
</evidence>
<keyword evidence="9" id="KW-1185">Reference proteome</keyword>
<dbReference type="Pfam" id="PF04226">
    <property type="entry name" value="Transgly_assoc"/>
    <property type="match status" value="1"/>
</dbReference>
<organism evidence="8 9">
    <name type="scientific">Rheinheimera maricola</name>
    <dbReference type="NCBI Taxonomy" id="2793282"/>
    <lineage>
        <taxon>Bacteria</taxon>
        <taxon>Pseudomonadati</taxon>
        <taxon>Pseudomonadota</taxon>
        <taxon>Gammaproteobacteria</taxon>
        <taxon>Chromatiales</taxon>
        <taxon>Chromatiaceae</taxon>
        <taxon>Rheinheimera</taxon>
    </lineage>
</organism>
<evidence type="ECO:0000256" key="4">
    <source>
        <dbReference type="ARBA" id="ARBA00022692"/>
    </source>
</evidence>
<evidence type="ECO:0000256" key="3">
    <source>
        <dbReference type="ARBA" id="ARBA00022475"/>
    </source>
</evidence>
<gene>
    <name evidence="8" type="ORF">I4W93_015775</name>
</gene>
<keyword evidence="3" id="KW-1003">Cell membrane</keyword>
<evidence type="ECO:0000313" key="9">
    <source>
        <dbReference type="Proteomes" id="UP000663814"/>
    </source>
</evidence>
<dbReference type="RefSeq" id="WP_205311757.1">
    <property type="nucleotide sequence ID" value="NZ_JAERPS020000006.1"/>
</dbReference>
<keyword evidence="5 7" id="KW-1133">Transmembrane helix</keyword>
<comment type="subcellular location">
    <subcellularLocation>
        <location evidence="1">Cell membrane</location>
        <topology evidence="1">Multi-pass membrane protein</topology>
    </subcellularLocation>
</comment>
<comment type="similarity">
    <text evidence="2">Belongs to the UPF0410 family.</text>
</comment>
<evidence type="ECO:0000256" key="5">
    <source>
        <dbReference type="ARBA" id="ARBA00022989"/>
    </source>
</evidence>
<feature type="transmembrane region" description="Helical" evidence="7">
    <location>
        <begin position="56"/>
        <end position="77"/>
    </location>
</feature>
<reference evidence="8 9" key="2">
    <citation type="submission" date="2021-08" db="EMBL/GenBank/DDBJ databases">
        <title>Rheinheimera aquimaris sp. nov., isolated from seawater of the East Sea in Korea.</title>
        <authorList>
            <person name="Kim K.H."/>
            <person name="Wenting R."/>
            <person name="Kim K.R."/>
            <person name="Jeon C.O."/>
        </authorList>
    </citation>
    <scope>NUCLEOTIDE SEQUENCE [LARGE SCALE GENOMIC DNA]</scope>
    <source>
        <strain evidence="8 9">MA-13</strain>
    </source>
</reference>
<dbReference type="InterPro" id="IPR007341">
    <property type="entry name" value="Transgly_assoc"/>
</dbReference>
<dbReference type="PANTHER" id="PTHR33884:SF3">
    <property type="entry name" value="UPF0410 PROTEIN YMGE"/>
    <property type="match status" value="1"/>
</dbReference>
<feature type="transmembrane region" description="Helical" evidence="7">
    <location>
        <begin position="28"/>
        <end position="49"/>
    </location>
</feature>
<evidence type="ECO:0000256" key="1">
    <source>
        <dbReference type="ARBA" id="ARBA00004651"/>
    </source>
</evidence>
<proteinExistence type="inferred from homology"/>
<dbReference type="EMBL" id="JAERPS020000006">
    <property type="protein sequence ID" value="MBZ9613048.1"/>
    <property type="molecule type" value="Genomic_DNA"/>
</dbReference>
<dbReference type="PANTHER" id="PTHR33884">
    <property type="entry name" value="UPF0410 PROTEIN YMGE"/>
    <property type="match status" value="1"/>
</dbReference>
<evidence type="ECO:0000313" key="8">
    <source>
        <dbReference type="EMBL" id="MBZ9613048.1"/>
    </source>
</evidence>
<evidence type="ECO:0000256" key="2">
    <source>
        <dbReference type="ARBA" id="ARBA00011006"/>
    </source>
</evidence>
<sequence length="80" mass="8183">MNFILFLIIGAIAGWLAGKIMKGRGFGILGNMVVGIVGAFIGGFLFRAVGLASYGLIGSLITATVGAVVLLFLIGLIKKA</sequence>
<dbReference type="Proteomes" id="UP000663814">
    <property type="component" value="Unassembled WGS sequence"/>
</dbReference>
<keyword evidence="6 7" id="KW-0472">Membrane</keyword>
<protein>
    <submittedName>
        <fullName evidence="8">GlsB/YeaQ/YmgE family stress response membrane protein</fullName>
    </submittedName>
</protein>
<reference evidence="8 9" key="1">
    <citation type="submission" date="2020-12" db="EMBL/GenBank/DDBJ databases">
        <authorList>
            <person name="Ruan W."/>
            <person name="Khan S.A."/>
            <person name="Jeon C.O."/>
        </authorList>
    </citation>
    <scope>NUCLEOTIDE SEQUENCE [LARGE SCALE GENOMIC DNA]</scope>
    <source>
        <strain evidence="8 9">MA-13</strain>
    </source>
</reference>
<comment type="caution">
    <text evidence="8">The sequence shown here is derived from an EMBL/GenBank/DDBJ whole genome shotgun (WGS) entry which is preliminary data.</text>
</comment>
<keyword evidence="4 7" id="KW-0812">Transmembrane</keyword>
<name>A0ABS7XEC0_9GAMM</name>
<evidence type="ECO:0000256" key="6">
    <source>
        <dbReference type="ARBA" id="ARBA00023136"/>
    </source>
</evidence>
<accession>A0ABS7XEC0</accession>